<evidence type="ECO:0000313" key="1">
    <source>
        <dbReference type="EMBL" id="KAI8548724.1"/>
    </source>
</evidence>
<organism evidence="1 2">
    <name type="scientific">Rhododendron molle</name>
    <name type="common">Chinese azalea</name>
    <name type="synonym">Azalea mollis</name>
    <dbReference type="NCBI Taxonomy" id="49168"/>
    <lineage>
        <taxon>Eukaryota</taxon>
        <taxon>Viridiplantae</taxon>
        <taxon>Streptophyta</taxon>
        <taxon>Embryophyta</taxon>
        <taxon>Tracheophyta</taxon>
        <taxon>Spermatophyta</taxon>
        <taxon>Magnoliopsida</taxon>
        <taxon>eudicotyledons</taxon>
        <taxon>Gunneridae</taxon>
        <taxon>Pentapetalae</taxon>
        <taxon>asterids</taxon>
        <taxon>Ericales</taxon>
        <taxon>Ericaceae</taxon>
        <taxon>Ericoideae</taxon>
        <taxon>Rhodoreae</taxon>
        <taxon>Rhododendron</taxon>
    </lineage>
</organism>
<sequence length="112" mass="12145">MFPASSSSRPHQAYVRALSRKGPGDYQMEFYSVPINHDVSGGGEDGTVRALTPIKVAKVPLHGGFAAVDNKLYCIGGDPPSNRRHSTPCCSGFMTANFMHMTWLTNDPTQCV</sequence>
<name>A0ACC0N7B4_RHOML</name>
<comment type="caution">
    <text evidence="1">The sequence shown here is derived from an EMBL/GenBank/DDBJ whole genome shotgun (WGS) entry which is preliminary data.</text>
</comment>
<dbReference type="Proteomes" id="UP001062846">
    <property type="component" value="Chromosome 7"/>
</dbReference>
<gene>
    <name evidence="1" type="ORF">RHMOL_Rhmol07G0295800</name>
</gene>
<evidence type="ECO:0000313" key="2">
    <source>
        <dbReference type="Proteomes" id="UP001062846"/>
    </source>
</evidence>
<protein>
    <submittedName>
        <fullName evidence="1">Uncharacterized protein</fullName>
    </submittedName>
</protein>
<reference evidence="1" key="1">
    <citation type="submission" date="2022-02" db="EMBL/GenBank/DDBJ databases">
        <title>Plant Genome Project.</title>
        <authorList>
            <person name="Zhang R.-G."/>
        </authorList>
    </citation>
    <scope>NUCLEOTIDE SEQUENCE</scope>
    <source>
        <strain evidence="1">AT1</strain>
    </source>
</reference>
<accession>A0ACC0N7B4</accession>
<proteinExistence type="predicted"/>
<keyword evidence="2" id="KW-1185">Reference proteome</keyword>
<dbReference type="EMBL" id="CM046394">
    <property type="protein sequence ID" value="KAI8548724.1"/>
    <property type="molecule type" value="Genomic_DNA"/>
</dbReference>